<evidence type="ECO:0000256" key="5">
    <source>
        <dbReference type="ARBA" id="ARBA00022679"/>
    </source>
</evidence>
<evidence type="ECO:0000256" key="1">
    <source>
        <dbReference type="ARBA" id="ARBA00004496"/>
    </source>
</evidence>
<dbReference type="Pfam" id="PF02574">
    <property type="entry name" value="S-methyl_trans"/>
    <property type="match status" value="1"/>
</dbReference>
<dbReference type="GO" id="GO:0009086">
    <property type="term" value="P:methionine biosynthetic process"/>
    <property type="evidence" value="ECO:0007669"/>
    <property type="project" value="UniProtKB-KW"/>
</dbReference>
<dbReference type="SUPFAM" id="SSF82282">
    <property type="entry name" value="Homocysteine S-methyltransferase"/>
    <property type="match status" value="1"/>
</dbReference>
<keyword evidence="3 13" id="KW-0489">Methyltransferase</keyword>
<dbReference type="KEGG" id="kaf:KAFR_0F04420"/>
<keyword evidence="6" id="KW-0949">S-adenosyl-L-methionine</keyword>
<evidence type="ECO:0000256" key="13">
    <source>
        <dbReference type="PROSITE-ProRule" id="PRU00333"/>
    </source>
</evidence>
<keyword evidence="5 13" id="KW-0808">Transferase</keyword>
<evidence type="ECO:0000256" key="10">
    <source>
        <dbReference type="ARBA" id="ARBA00039035"/>
    </source>
</evidence>
<keyword evidence="7 13" id="KW-0479">Metal-binding</keyword>
<dbReference type="GO" id="GO:0005737">
    <property type="term" value="C:cytoplasm"/>
    <property type="evidence" value="ECO:0007669"/>
    <property type="project" value="UniProtKB-SubCell"/>
</dbReference>
<dbReference type="GO" id="GO:0032259">
    <property type="term" value="P:methylation"/>
    <property type="evidence" value="ECO:0007669"/>
    <property type="project" value="UniProtKB-KW"/>
</dbReference>
<keyword evidence="16" id="KW-1185">Reference proteome</keyword>
<evidence type="ECO:0000313" key="15">
    <source>
        <dbReference type="EMBL" id="CCF59037.1"/>
    </source>
</evidence>
<dbReference type="FunFam" id="3.20.20.330:FF:000005">
    <property type="entry name" value="AdoMet-homocysteine methyltransferase"/>
    <property type="match status" value="1"/>
</dbReference>
<sequence>MGRVPIKEYLLRNSDKILVLDGGQGTELEKRGINISSPVWSTLPFINESFWSNSSSNDRKIIKDMYSDFISAGADVLSTTTYQTSFASISENTNIQTLKDYHELLNRITKFTRECIGDSKYLVGSIGTYAAYLSAEYTGDFGDAADTIDYHGYFKPQLDNFNRSTEIDIIGFETIPNIHELRAILSLNKKDLSKPFYISLSTNSKAQLRDGTSLKGVVDVIKSFESTLNPNLILLGINCIGLNSSHLTMEYLNNHLPQFPLIVYPNSGEKYDPVRKIWLADEDPAFTWEYIVHRYLDAGARIVGGCCRTTPSDIRSISEAIKCYTK</sequence>
<comment type="function">
    <text evidence="12">Homocysteine S-methyltransferase involved in the conversion of S-adenosylmethionine (AdoMet) to methionine to control the methionine/AdoMet ratio. Also converts S-methylmethionine (SMM) to methionine.</text>
</comment>
<evidence type="ECO:0000256" key="7">
    <source>
        <dbReference type="ARBA" id="ARBA00022723"/>
    </source>
</evidence>
<feature type="binding site" evidence="13">
    <location>
        <position position="306"/>
    </location>
    <ligand>
        <name>Zn(2+)</name>
        <dbReference type="ChEBI" id="CHEBI:29105"/>
    </ligand>
</feature>
<dbReference type="AlphaFoldDB" id="H2AXD7"/>
<evidence type="ECO:0000256" key="6">
    <source>
        <dbReference type="ARBA" id="ARBA00022691"/>
    </source>
</evidence>
<dbReference type="InParanoid" id="H2AXD7"/>
<accession>H2AXD7</accession>
<evidence type="ECO:0000256" key="3">
    <source>
        <dbReference type="ARBA" id="ARBA00022603"/>
    </source>
</evidence>
<evidence type="ECO:0000256" key="11">
    <source>
        <dbReference type="ARBA" id="ARBA00052655"/>
    </source>
</evidence>
<reference evidence="15 16" key="1">
    <citation type="journal article" date="2011" name="Proc. Natl. Acad. Sci. U.S.A.">
        <title>Evolutionary erosion of yeast sex chromosomes by mating-type switching accidents.</title>
        <authorList>
            <person name="Gordon J.L."/>
            <person name="Armisen D."/>
            <person name="Proux-Wera E."/>
            <person name="Oheigeartaigh S.S."/>
            <person name="Byrne K.P."/>
            <person name="Wolfe K.H."/>
        </authorList>
    </citation>
    <scope>NUCLEOTIDE SEQUENCE [LARGE SCALE GENOMIC DNA]</scope>
    <source>
        <strain evidence="16">ATCC 22294 / BCRC 22015 / CBS 2517 / CECT 1963 / NBRC 1671 / NRRL Y-8276</strain>
    </source>
</reference>
<dbReference type="InterPro" id="IPR036589">
    <property type="entry name" value="HCY_dom_sf"/>
</dbReference>
<keyword evidence="9" id="KW-0486">Methionine biosynthesis</keyword>
<comment type="subcellular location">
    <subcellularLocation>
        <location evidence="1">Cytoplasm</location>
    </subcellularLocation>
</comment>
<evidence type="ECO:0000256" key="4">
    <source>
        <dbReference type="ARBA" id="ARBA00022605"/>
    </source>
</evidence>
<keyword evidence="8 13" id="KW-0862">Zinc</keyword>
<evidence type="ECO:0000313" key="16">
    <source>
        <dbReference type="Proteomes" id="UP000005220"/>
    </source>
</evidence>
<feature type="binding site" evidence="13">
    <location>
        <position position="239"/>
    </location>
    <ligand>
        <name>Zn(2+)</name>
        <dbReference type="ChEBI" id="CHEBI:29105"/>
    </ligand>
</feature>
<evidence type="ECO:0000256" key="12">
    <source>
        <dbReference type="ARBA" id="ARBA00053380"/>
    </source>
</evidence>
<dbReference type="eggNOG" id="KOG1579">
    <property type="taxonomic scope" value="Eukaryota"/>
</dbReference>
<dbReference type="GO" id="GO:0046872">
    <property type="term" value="F:metal ion binding"/>
    <property type="evidence" value="ECO:0007669"/>
    <property type="project" value="UniProtKB-KW"/>
</dbReference>
<dbReference type="STRING" id="1071382.H2AXD7"/>
<dbReference type="OrthoDB" id="261426at2759"/>
<dbReference type="EC" id="2.1.1.10" evidence="10"/>
<dbReference type="GO" id="GO:0008898">
    <property type="term" value="F:S-adenosylmethionine-homocysteine S-methyltransferase activity"/>
    <property type="evidence" value="ECO:0007669"/>
    <property type="project" value="UniProtKB-ARBA"/>
</dbReference>
<dbReference type="EMBL" id="HE650826">
    <property type="protein sequence ID" value="CCF59037.1"/>
    <property type="molecule type" value="Genomic_DNA"/>
</dbReference>
<evidence type="ECO:0000256" key="8">
    <source>
        <dbReference type="ARBA" id="ARBA00022833"/>
    </source>
</evidence>
<evidence type="ECO:0000259" key="14">
    <source>
        <dbReference type="PROSITE" id="PS50970"/>
    </source>
</evidence>
<comment type="cofactor">
    <cofactor evidence="13">
        <name>Zn(2+)</name>
        <dbReference type="ChEBI" id="CHEBI:29105"/>
    </cofactor>
</comment>
<dbReference type="GeneID" id="13884504"/>
<comment type="catalytic activity">
    <reaction evidence="11">
        <text>S-methyl-L-methionine + L-homocysteine = 2 L-methionine + H(+)</text>
        <dbReference type="Rhea" id="RHEA:26337"/>
        <dbReference type="ChEBI" id="CHEBI:15378"/>
        <dbReference type="ChEBI" id="CHEBI:57844"/>
        <dbReference type="ChEBI" id="CHEBI:58199"/>
        <dbReference type="ChEBI" id="CHEBI:58252"/>
        <dbReference type="EC" id="2.1.1.10"/>
    </reaction>
</comment>
<name>H2AXD7_KAZAF</name>
<gene>
    <name evidence="15" type="primary">KAFR0F04420</name>
    <name evidence="15" type="ORF">KAFR_0F04420</name>
</gene>
<dbReference type="HOGENOM" id="CLU_004914_3_2_1"/>
<dbReference type="Proteomes" id="UP000005220">
    <property type="component" value="Chromosome 6"/>
</dbReference>
<dbReference type="PANTHER" id="PTHR11103">
    <property type="entry name" value="SLR1189 PROTEIN"/>
    <property type="match status" value="1"/>
</dbReference>
<feature type="binding site" evidence="13">
    <location>
        <position position="307"/>
    </location>
    <ligand>
        <name>Zn(2+)</name>
        <dbReference type="ChEBI" id="CHEBI:29105"/>
    </ligand>
</feature>
<feature type="domain" description="Hcy-binding" evidence="14">
    <location>
        <begin position="6"/>
        <end position="321"/>
    </location>
</feature>
<keyword evidence="4" id="KW-0028">Amino-acid biosynthesis</keyword>
<evidence type="ECO:0000256" key="9">
    <source>
        <dbReference type="ARBA" id="ARBA00023167"/>
    </source>
</evidence>
<dbReference type="Gene3D" id="3.20.20.330">
    <property type="entry name" value="Homocysteine-binding-like domain"/>
    <property type="match status" value="1"/>
</dbReference>
<dbReference type="PANTHER" id="PTHR11103:SF10">
    <property type="entry name" value="HOMOCYSTEINE S-METHYLTRANSFERASE 1-RELATED"/>
    <property type="match status" value="1"/>
</dbReference>
<organism evidence="15 16">
    <name type="scientific">Kazachstania africana (strain ATCC 22294 / BCRC 22015 / CBS 2517 / CECT 1963 / NBRC 1671 / NRRL Y-8276)</name>
    <name type="common">Yeast</name>
    <name type="synonym">Kluyveromyces africanus</name>
    <dbReference type="NCBI Taxonomy" id="1071382"/>
    <lineage>
        <taxon>Eukaryota</taxon>
        <taxon>Fungi</taxon>
        <taxon>Dikarya</taxon>
        <taxon>Ascomycota</taxon>
        <taxon>Saccharomycotina</taxon>
        <taxon>Saccharomycetes</taxon>
        <taxon>Saccharomycetales</taxon>
        <taxon>Saccharomycetaceae</taxon>
        <taxon>Kazachstania</taxon>
    </lineage>
</organism>
<dbReference type="RefSeq" id="XP_003958172.1">
    <property type="nucleotide sequence ID" value="XM_003958123.1"/>
</dbReference>
<protein>
    <recommendedName>
        <fullName evidence="10">homocysteine S-methyltransferase</fullName>
        <ecNumber evidence="10">2.1.1.10</ecNumber>
    </recommendedName>
</protein>
<dbReference type="InterPro" id="IPR003726">
    <property type="entry name" value="HCY_dom"/>
</dbReference>
<proteinExistence type="predicted"/>
<dbReference type="PROSITE" id="PS50970">
    <property type="entry name" value="HCY"/>
    <property type="match status" value="1"/>
</dbReference>
<keyword evidence="2" id="KW-0963">Cytoplasm</keyword>
<evidence type="ECO:0000256" key="2">
    <source>
        <dbReference type="ARBA" id="ARBA00022490"/>
    </source>
</evidence>